<keyword evidence="2" id="KW-0255">Endonuclease</keyword>
<keyword evidence="2" id="KW-0378">Hydrolase</keyword>
<comment type="caution">
    <text evidence="2">The sequence shown here is derived from an EMBL/GenBank/DDBJ whole genome shotgun (WGS) entry which is preliminary data.</text>
</comment>
<keyword evidence="3" id="KW-1185">Reference proteome</keyword>
<sequence>MRLPHVLPEKMGLDLRLPARIIPMGRRSVTGRVIVRGKAIGCESNLEHDFLVRLAMDPTVADVLEQPVTIPYVDMKGRRSRYTPDFLVRYVCGRQTLWEVKFADEIKTERKRLKARLIAGRSFAAEHGLRFRLTTERLIRGLDFKNLTFLRGFLENHEQPVVESAILNAIRREGTSTPRQAIDAAFSNDADRRAAIAPLWRLVANGIVIADLMHPLTMTSQISARDP</sequence>
<proteinExistence type="predicted"/>
<evidence type="ECO:0000313" key="2">
    <source>
        <dbReference type="EMBL" id="MFC5420172.1"/>
    </source>
</evidence>
<dbReference type="Proteomes" id="UP001596053">
    <property type="component" value="Unassembled WGS sequence"/>
</dbReference>
<accession>A0ABW0IR29</accession>
<dbReference type="InterPro" id="IPR011856">
    <property type="entry name" value="tRNA_endonuc-like_dom_sf"/>
</dbReference>
<evidence type="ECO:0000259" key="1">
    <source>
        <dbReference type="Pfam" id="PF08722"/>
    </source>
</evidence>
<dbReference type="EMBL" id="JBHSLW010000013">
    <property type="protein sequence ID" value="MFC5420172.1"/>
    <property type="molecule type" value="Genomic_DNA"/>
</dbReference>
<name>A0ABW0IR29_9HYPH</name>
<gene>
    <name evidence="2" type="ORF">ACFPOB_11445</name>
</gene>
<protein>
    <submittedName>
        <fullName evidence="2">TnsA endonuclease N-terminal domain-containing protein</fullName>
    </submittedName>
</protein>
<dbReference type="Pfam" id="PF08722">
    <property type="entry name" value="Tn7_TnsA-like_N"/>
    <property type="match status" value="1"/>
</dbReference>
<keyword evidence="2" id="KW-0540">Nuclease</keyword>
<organism evidence="2 3">
    <name type="scientific">Bosea eneae</name>
    <dbReference type="NCBI Taxonomy" id="151454"/>
    <lineage>
        <taxon>Bacteria</taxon>
        <taxon>Pseudomonadati</taxon>
        <taxon>Pseudomonadota</taxon>
        <taxon>Alphaproteobacteria</taxon>
        <taxon>Hyphomicrobiales</taxon>
        <taxon>Boseaceae</taxon>
        <taxon>Bosea</taxon>
    </lineage>
</organism>
<dbReference type="GO" id="GO:0004519">
    <property type="term" value="F:endonuclease activity"/>
    <property type="evidence" value="ECO:0007669"/>
    <property type="project" value="UniProtKB-KW"/>
</dbReference>
<feature type="domain" description="TnsA endonuclease N-terminal" evidence="1">
    <location>
        <begin position="57"/>
        <end position="136"/>
    </location>
</feature>
<dbReference type="Gene3D" id="3.40.1350.10">
    <property type="match status" value="1"/>
</dbReference>
<reference evidence="3" key="1">
    <citation type="journal article" date="2019" name="Int. J. Syst. Evol. Microbiol.">
        <title>The Global Catalogue of Microorganisms (GCM) 10K type strain sequencing project: providing services to taxonomists for standard genome sequencing and annotation.</title>
        <authorList>
            <consortium name="The Broad Institute Genomics Platform"/>
            <consortium name="The Broad Institute Genome Sequencing Center for Infectious Disease"/>
            <person name="Wu L."/>
            <person name="Ma J."/>
        </authorList>
    </citation>
    <scope>NUCLEOTIDE SEQUENCE [LARGE SCALE GENOMIC DNA]</scope>
    <source>
        <strain evidence="3">NCAIM B.01391</strain>
    </source>
</reference>
<evidence type="ECO:0000313" key="3">
    <source>
        <dbReference type="Proteomes" id="UP001596053"/>
    </source>
</evidence>
<dbReference type="InterPro" id="IPR014833">
    <property type="entry name" value="TnsA_N"/>
</dbReference>